<evidence type="ECO:0000313" key="1">
    <source>
        <dbReference type="EMBL" id="CDW48757.1"/>
    </source>
</evidence>
<name>A0A0K2VF01_LEPSM</name>
<dbReference type="AlphaFoldDB" id="A0A0K2VF01"/>
<dbReference type="EMBL" id="HACA01031396">
    <property type="protein sequence ID" value="CDW48757.1"/>
    <property type="molecule type" value="Transcribed_RNA"/>
</dbReference>
<protein>
    <submittedName>
        <fullName evidence="1">Uncharacterized protein</fullName>
    </submittedName>
</protein>
<organism evidence="1">
    <name type="scientific">Lepeophtheirus salmonis</name>
    <name type="common">Salmon louse</name>
    <name type="synonym">Caligus salmonis</name>
    <dbReference type="NCBI Taxonomy" id="72036"/>
    <lineage>
        <taxon>Eukaryota</taxon>
        <taxon>Metazoa</taxon>
        <taxon>Ecdysozoa</taxon>
        <taxon>Arthropoda</taxon>
        <taxon>Crustacea</taxon>
        <taxon>Multicrustacea</taxon>
        <taxon>Hexanauplia</taxon>
        <taxon>Copepoda</taxon>
        <taxon>Siphonostomatoida</taxon>
        <taxon>Caligidae</taxon>
        <taxon>Lepeophtheirus</taxon>
    </lineage>
</organism>
<sequence length="57" mass="6701">MTSLYLKIQMMSCFKQFICKISLDRSFVGPNKAEFFYETGPDQDLLLDQTNFVQQKI</sequence>
<reference evidence="1" key="1">
    <citation type="submission" date="2014-05" db="EMBL/GenBank/DDBJ databases">
        <authorList>
            <person name="Chronopoulou M."/>
        </authorList>
    </citation>
    <scope>NUCLEOTIDE SEQUENCE</scope>
    <source>
        <tissue evidence="1">Whole organism</tissue>
    </source>
</reference>
<accession>A0A0K2VF01</accession>
<proteinExistence type="predicted"/>